<evidence type="ECO:0000313" key="2">
    <source>
        <dbReference type="EMBL" id="SEL90231.1"/>
    </source>
</evidence>
<evidence type="ECO:0008006" key="4">
    <source>
        <dbReference type="Google" id="ProtNLM"/>
    </source>
</evidence>
<dbReference type="RefSeq" id="WP_093007523.1">
    <property type="nucleotide sequence ID" value="NZ_FNZZ01000006.1"/>
</dbReference>
<evidence type="ECO:0000256" key="1">
    <source>
        <dbReference type="SAM" id="Phobius"/>
    </source>
</evidence>
<organism evidence="2 3">
    <name type="scientific">Sphingomonas palmae</name>
    <dbReference type="NCBI Taxonomy" id="1855283"/>
    <lineage>
        <taxon>Bacteria</taxon>
        <taxon>Pseudomonadati</taxon>
        <taxon>Pseudomonadota</taxon>
        <taxon>Alphaproteobacteria</taxon>
        <taxon>Sphingomonadales</taxon>
        <taxon>Sphingomonadaceae</taxon>
        <taxon>Sphingomonas</taxon>
    </lineage>
</organism>
<sequence>MTFLRAPLVWRILLIAATLFAVTMALLPHPPSVGDINDKYQHMTAFGTLTILYALAYPATPLLRIGERLSFLGALVEVFQSIPALHRDCDVMDWIADTFIIVVVLGIIAFARRRRGVAP</sequence>
<reference evidence="3" key="1">
    <citation type="submission" date="2016-10" db="EMBL/GenBank/DDBJ databases">
        <authorList>
            <person name="Varghese N."/>
            <person name="Submissions S."/>
        </authorList>
    </citation>
    <scope>NUCLEOTIDE SEQUENCE [LARGE SCALE GENOMIC DNA]</scope>
    <source>
        <strain evidence="3">JS21-1</strain>
    </source>
</reference>
<keyword evidence="1" id="KW-0812">Transmembrane</keyword>
<keyword evidence="3" id="KW-1185">Reference proteome</keyword>
<keyword evidence="1" id="KW-0472">Membrane</keyword>
<feature type="transmembrane region" description="Helical" evidence="1">
    <location>
        <begin position="12"/>
        <end position="28"/>
    </location>
</feature>
<accession>A0A1H7TZR3</accession>
<dbReference type="EMBL" id="FNZZ01000006">
    <property type="protein sequence ID" value="SEL90231.1"/>
    <property type="molecule type" value="Genomic_DNA"/>
</dbReference>
<feature type="transmembrane region" description="Helical" evidence="1">
    <location>
        <begin position="91"/>
        <end position="111"/>
    </location>
</feature>
<dbReference type="Proteomes" id="UP000199214">
    <property type="component" value="Unassembled WGS sequence"/>
</dbReference>
<proteinExistence type="predicted"/>
<evidence type="ECO:0000313" key="3">
    <source>
        <dbReference type="Proteomes" id="UP000199214"/>
    </source>
</evidence>
<name>A0A1H7TZR3_9SPHN</name>
<keyword evidence="1" id="KW-1133">Transmembrane helix</keyword>
<dbReference type="OrthoDB" id="7429094at2"/>
<protein>
    <recommendedName>
        <fullName evidence="4">VanZ like family protein</fullName>
    </recommendedName>
</protein>
<dbReference type="STRING" id="1855283.SAMN05216382_2884"/>
<dbReference type="AlphaFoldDB" id="A0A1H7TZR3"/>
<gene>
    <name evidence="2" type="ORF">SAMN05216382_2884</name>
</gene>